<dbReference type="EMBL" id="MHSK01000013">
    <property type="protein sequence ID" value="OHA42381.1"/>
    <property type="molecule type" value="Genomic_DNA"/>
</dbReference>
<dbReference type="AlphaFoldDB" id="A0A1G2P485"/>
<name>A0A1G2P485_9BACT</name>
<reference evidence="3 4" key="1">
    <citation type="journal article" date="2016" name="Nat. Commun.">
        <title>Thousands of microbial genomes shed light on interconnected biogeochemical processes in an aquifer system.</title>
        <authorList>
            <person name="Anantharaman K."/>
            <person name="Brown C.T."/>
            <person name="Hug L.A."/>
            <person name="Sharon I."/>
            <person name="Castelle C.J."/>
            <person name="Probst A.J."/>
            <person name="Thomas B.C."/>
            <person name="Singh A."/>
            <person name="Wilkins M.J."/>
            <person name="Karaoz U."/>
            <person name="Brodie E.L."/>
            <person name="Williams K.H."/>
            <person name="Hubbard S.S."/>
            <person name="Banfield J.F."/>
        </authorList>
    </citation>
    <scope>NUCLEOTIDE SEQUENCE [LARGE SCALE GENOMIC DNA]</scope>
</reference>
<dbReference type="InterPro" id="IPR025420">
    <property type="entry name" value="DUF4143"/>
</dbReference>
<dbReference type="SUPFAM" id="SSF46785">
    <property type="entry name" value="Winged helix' DNA-binding domain"/>
    <property type="match status" value="1"/>
</dbReference>
<gene>
    <name evidence="3" type="ORF">A3G52_04860</name>
</gene>
<organism evidence="3 4">
    <name type="scientific">Candidatus Taylorbacteria bacterium RIFCSPLOWO2_12_FULL_43_20</name>
    <dbReference type="NCBI Taxonomy" id="1802332"/>
    <lineage>
        <taxon>Bacteria</taxon>
        <taxon>Candidatus Tayloriibacteriota</taxon>
    </lineage>
</organism>
<dbReference type="PANTHER" id="PTHR43566:SF1">
    <property type="entry name" value="AAA+ ATPASE DOMAIN-CONTAINING PROTEIN"/>
    <property type="match status" value="1"/>
</dbReference>
<evidence type="ECO:0000313" key="3">
    <source>
        <dbReference type="EMBL" id="OHA42381.1"/>
    </source>
</evidence>
<dbReference type="SUPFAM" id="SSF52540">
    <property type="entry name" value="P-loop containing nucleoside triphosphate hydrolases"/>
    <property type="match status" value="1"/>
</dbReference>
<dbReference type="InterPro" id="IPR036390">
    <property type="entry name" value="WH_DNA-bd_sf"/>
</dbReference>
<dbReference type="Pfam" id="PF13173">
    <property type="entry name" value="AAA_14"/>
    <property type="match status" value="1"/>
</dbReference>
<accession>A0A1G2P485</accession>
<feature type="domain" description="DUF4143" evidence="2">
    <location>
        <begin position="188"/>
        <end position="344"/>
    </location>
</feature>
<dbReference type="InterPro" id="IPR027417">
    <property type="entry name" value="P-loop_NTPase"/>
</dbReference>
<dbReference type="InterPro" id="IPR041682">
    <property type="entry name" value="AAA_14"/>
</dbReference>
<comment type="caution">
    <text evidence="3">The sequence shown here is derived from an EMBL/GenBank/DDBJ whole genome shotgun (WGS) entry which is preliminary data.</text>
</comment>
<sequence length="375" mass="42942">MYKRTLSEIIIKSFKEGFVTIIYGARRVGKTVLLGQIRKIIGDSDILSFNGDTSESVDALNTNSEVKLTKLVENHGTIFIDEAQKIPGISLALKIIIDKFPNKHIIVTGSSSLQLARGSHESLTGRNQSFTLFPLSTTELSSGFQSFQIPALLETQLVFGGYPHVYALPTIEEKKKYLADIVKDYLFQDVLSLEKLDRPENLKRLATLLAFQIGKEASLNELANTLDVSVKTVSRYIDLLEKSFIIFHIDAHSSNMRKEIAKSKKYYFYDLGIRNALIEQFHPPSGRPDIGELWENFLIIERVKKHEYSGTQVTMRFWRTYEMAEIDLVEIKDGKLEAFEFKWNKEISRTPKAFKDTYSIEAKTINRNNYLEFIF</sequence>
<dbReference type="Proteomes" id="UP000177269">
    <property type="component" value="Unassembled WGS sequence"/>
</dbReference>
<dbReference type="PANTHER" id="PTHR43566">
    <property type="entry name" value="CONSERVED PROTEIN"/>
    <property type="match status" value="1"/>
</dbReference>
<evidence type="ECO:0000313" key="4">
    <source>
        <dbReference type="Proteomes" id="UP000177269"/>
    </source>
</evidence>
<evidence type="ECO:0000259" key="2">
    <source>
        <dbReference type="Pfam" id="PF13635"/>
    </source>
</evidence>
<feature type="domain" description="AAA" evidence="1">
    <location>
        <begin position="19"/>
        <end position="140"/>
    </location>
</feature>
<evidence type="ECO:0000259" key="1">
    <source>
        <dbReference type="Pfam" id="PF13173"/>
    </source>
</evidence>
<protein>
    <recommendedName>
        <fullName evidence="5">AAA+ ATPase domain-containing protein</fullName>
    </recommendedName>
</protein>
<dbReference type="Pfam" id="PF13635">
    <property type="entry name" value="DUF4143"/>
    <property type="match status" value="1"/>
</dbReference>
<evidence type="ECO:0008006" key="5">
    <source>
        <dbReference type="Google" id="ProtNLM"/>
    </source>
</evidence>
<proteinExistence type="predicted"/>